<dbReference type="Proteomes" id="UP000008063">
    <property type="component" value="Unassembled WGS sequence"/>
</dbReference>
<dbReference type="InParanoid" id="F8PQH8"/>
<evidence type="ECO:0000313" key="2">
    <source>
        <dbReference type="Proteomes" id="UP000008063"/>
    </source>
</evidence>
<dbReference type="EMBL" id="GL945477">
    <property type="protein sequence ID" value="EGO02226.1"/>
    <property type="molecule type" value="Genomic_DNA"/>
</dbReference>
<name>F8PQH8_SERL3</name>
<proteinExistence type="predicted"/>
<evidence type="ECO:0000313" key="1">
    <source>
        <dbReference type="EMBL" id="EGO02226.1"/>
    </source>
</evidence>
<keyword evidence="2" id="KW-1185">Reference proteome</keyword>
<protein>
    <submittedName>
        <fullName evidence="1">Uncharacterized protein</fullName>
    </submittedName>
</protein>
<dbReference type="AlphaFoldDB" id="F8PQH8"/>
<dbReference type="HOGENOM" id="CLU_2470466_0_0_1"/>
<accession>F8PQH8</accession>
<organism evidence="2">
    <name type="scientific">Serpula lacrymans var. lacrymans (strain S7.3)</name>
    <name type="common">Dry rot fungus</name>
    <dbReference type="NCBI Taxonomy" id="936435"/>
    <lineage>
        <taxon>Eukaryota</taxon>
        <taxon>Fungi</taxon>
        <taxon>Dikarya</taxon>
        <taxon>Basidiomycota</taxon>
        <taxon>Agaricomycotina</taxon>
        <taxon>Agaricomycetes</taxon>
        <taxon>Agaricomycetidae</taxon>
        <taxon>Boletales</taxon>
        <taxon>Coniophorineae</taxon>
        <taxon>Serpulaceae</taxon>
        <taxon>Serpula</taxon>
    </lineage>
</organism>
<reference evidence="2" key="1">
    <citation type="journal article" date="2011" name="Science">
        <title>The plant cell wall-decomposing machinery underlies the functional diversity of forest fungi.</title>
        <authorList>
            <person name="Eastwood D.C."/>
            <person name="Floudas D."/>
            <person name="Binder M."/>
            <person name="Majcherczyk A."/>
            <person name="Schneider P."/>
            <person name="Aerts A."/>
            <person name="Asiegbu F.O."/>
            <person name="Baker S.E."/>
            <person name="Barry K."/>
            <person name="Bendiksby M."/>
            <person name="Blumentritt M."/>
            <person name="Coutinho P.M."/>
            <person name="Cullen D."/>
            <person name="de Vries R.P."/>
            <person name="Gathman A."/>
            <person name="Goodell B."/>
            <person name="Henrissat B."/>
            <person name="Ihrmark K."/>
            <person name="Kauserud H."/>
            <person name="Kohler A."/>
            <person name="LaButti K."/>
            <person name="Lapidus A."/>
            <person name="Lavin J.L."/>
            <person name="Lee Y.-H."/>
            <person name="Lindquist E."/>
            <person name="Lilly W."/>
            <person name="Lucas S."/>
            <person name="Morin E."/>
            <person name="Murat C."/>
            <person name="Oguiza J.A."/>
            <person name="Park J."/>
            <person name="Pisabarro A.G."/>
            <person name="Riley R."/>
            <person name="Rosling A."/>
            <person name="Salamov A."/>
            <person name="Schmidt O."/>
            <person name="Schmutz J."/>
            <person name="Skrede I."/>
            <person name="Stenlid J."/>
            <person name="Wiebenga A."/>
            <person name="Xie X."/>
            <person name="Kuees U."/>
            <person name="Hibbett D.S."/>
            <person name="Hoffmeister D."/>
            <person name="Hoegberg N."/>
            <person name="Martin F."/>
            <person name="Grigoriev I.V."/>
            <person name="Watkinson S.C."/>
        </authorList>
    </citation>
    <scope>NUCLEOTIDE SEQUENCE [LARGE SCALE GENOMIC DNA]</scope>
    <source>
        <strain evidence="2">strain S7.3</strain>
    </source>
</reference>
<sequence length="88" mass="10032">MSVVRSFFPFSSQISYGDRDSNSKTSLLMNVSYSWGGGYSRCYHGTRHARIGYLSLSSRYRYWVCGHGEFRRIRRGDGGCEGVNDVCQ</sequence>
<gene>
    <name evidence="1" type="ORF">SERLA73DRAFT_178067</name>
</gene>